<comment type="similarity">
    <text evidence="1">Belongs to the short-chain dehydrogenases/reductases (SDR) family.</text>
</comment>
<comment type="caution">
    <text evidence="3">The sequence shown here is derived from an EMBL/GenBank/DDBJ whole genome shotgun (WGS) entry which is preliminary data.</text>
</comment>
<evidence type="ECO:0000313" key="4">
    <source>
        <dbReference type="Proteomes" id="UP001303899"/>
    </source>
</evidence>
<dbReference type="InterPro" id="IPR036291">
    <property type="entry name" value="NAD(P)-bd_dom_sf"/>
</dbReference>
<evidence type="ECO:0000256" key="1">
    <source>
        <dbReference type="ARBA" id="ARBA00006484"/>
    </source>
</evidence>
<reference evidence="3 4" key="1">
    <citation type="submission" date="2023-12" db="EMBL/GenBank/DDBJ databases">
        <title>Novel species of the genus Arcicella isolated from rivers.</title>
        <authorList>
            <person name="Lu H."/>
        </authorList>
    </citation>
    <scope>NUCLEOTIDE SEQUENCE [LARGE SCALE GENOMIC DNA]</scope>
    <source>
        <strain evidence="3 4">DC2W</strain>
    </source>
</reference>
<keyword evidence="2" id="KW-0560">Oxidoreductase</keyword>
<evidence type="ECO:0000313" key="3">
    <source>
        <dbReference type="EMBL" id="MEA5402501.1"/>
    </source>
</evidence>
<dbReference type="RefSeq" id="WP_323327097.1">
    <property type="nucleotide sequence ID" value="NZ_JAYGIL010000006.1"/>
</dbReference>
<dbReference type="Gene3D" id="3.40.50.720">
    <property type="entry name" value="NAD(P)-binding Rossmann-like Domain"/>
    <property type="match status" value="1"/>
</dbReference>
<dbReference type="Pfam" id="PF00106">
    <property type="entry name" value="adh_short"/>
    <property type="match status" value="1"/>
</dbReference>
<protein>
    <submittedName>
        <fullName evidence="3">SDR family NAD(P)-dependent oxidoreductase</fullName>
    </submittedName>
</protein>
<organism evidence="3 4">
    <name type="scientific">Arcicella gelida</name>
    <dbReference type="NCBI Taxonomy" id="2984195"/>
    <lineage>
        <taxon>Bacteria</taxon>
        <taxon>Pseudomonadati</taxon>
        <taxon>Bacteroidota</taxon>
        <taxon>Cytophagia</taxon>
        <taxon>Cytophagales</taxon>
        <taxon>Flectobacillaceae</taxon>
        <taxon>Arcicella</taxon>
    </lineage>
</organism>
<dbReference type="PANTHER" id="PTHR24320">
    <property type="entry name" value="RETINOL DEHYDROGENASE"/>
    <property type="match status" value="1"/>
</dbReference>
<evidence type="ECO:0000256" key="2">
    <source>
        <dbReference type="ARBA" id="ARBA00023002"/>
    </source>
</evidence>
<name>A0ABU5S223_9BACT</name>
<dbReference type="InterPro" id="IPR002347">
    <property type="entry name" value="SDR_fam"/>
</dbReference>
<dbReference type="PANTHER" id="PTHR24320:SF148">
    <property type="entry name" value="NAD(P)-BINDING ROSSMANN-FOLD SUPERFAMILY PROTEIN"/>
    <property type="match status" value="1"/>
</dbReference>
<accession>A0ABU5S223</accession>
<keyword evidence="4" id="KW-1185">Reference proteome</keyword>
<sequence length="345" mass="37384">MGQTNYNGALQKPVGSGFNAKSSTIDVIKGIDLTGKIAIVTGGDGGYGLEITKALTSAGATVIVPARNVEKSKEILNGIANVEVETLNLNEPISINAFAEKFLQSGRPLHLLINNAGIMWTPLYRDQKGNEGQFSTNHLGHFQLTAKLWDALKKANGARVVNVSSSSHHYSPISFEDVNFYTREYNKFEAYGQSKTANVLFAVELDKGGQQFGVRSYALNPGLSLETNLGRHLTFEDFITLGILHPDGTPNTEAEAAMKSIQKTKEQGAATAVWAATSPQLQNIGGVYLEDVEVAQFDEANYDSIATTYRNPGGFAGIAPYALDQESAQKLWTLSEELTQTKFEI</sequence>
<dbReference type="Proteomes" id="UP001303899">
    <property type="component" value="Unassembled WGS sequence"/>
</dbReference>
<dbReference type="SUPFAM" id="SSF51735">
    <property type="entry name" value="NAD(P)-binding Rossmann-fold domains"/>
    <property type="match status" value="1"/>
</dbReference>
<dbReference type="EMBL" id="JAYGIL010000006">
    <property type="protein sequence ID" value="MEA5402501.1"/>
    <property type="molecule type" value="Genomic_DNA"/>
</dbReference>
<proteinExistence type="inferred from homology"/>
<dbReference type="PRINTS" id="PR00081">
    <property type="entry name" value="GDHRDH"/>
</dbReference>
<gene>
    <name evidence="3" type="ORF">VB776_06220</name>
</gene>